<proteinExistence type="predicted"/>
<keyword evidence="2" id="KW-1185">Reference proteome</keyword>
<gene>
    <name evidence="1" type="ORF">MLD38_012071</name>
</gene>
<dbReference type="Proteomes" id="UP001057402">
    <property type="component" value="Chromosome 4"/>
</dbReference>
<name>A0ACB9R547_9MYRT</name>
<sequence length="480" mass="51559">MDLKRVFAAAALAVLLVLGIGVEGNLVFRVRHKFGGRDGALAALRAHDARRHRRFLTAVDLPLGGNGHPSGTGLYFTKIGIGTPVKYYYVQVDTGSDLLWVNCIDCSKCPAKSDIGIKLSLYDPKSSSTANLVTCDEGFCTDTYNGPLPGCRPELLCQYNVVYGDGSSTAGYFVEDILQYVAATGDLQTSSANGTVVFGCGSKQTGDLGSSSEAVDGILGFGQANSSLLSQLASSGKVKRIFSHCLDGDNGGGIFAIGEVIEPKVNTTPLVPNQLHYNVKLKYVAVDGNVLQLPSGTFDTGSGQGTIIDSGTTLAYLPEVVYKELMSEIMAYQAQLKLYSVEEQYTCFHFVGSVDDGFPVVDLHFDGTLKLTVHPHEYLFQISDDEWCIGWQNSGVQSKDGKDMTLLGDLVLLNKLVVYDLENRTIGWTEYNCSSSVKVKDEKTGAVYSIGAPDLGSTAALDPGRIPQLVLLIMLFCTLL</sequence>
<evidence type="ECO:0000313" key="2">
    <source>
        <dbReference type="Proteomes" id="UP001057402"/>
    </source>
</evidence>
<organism evidence="1 2">
    <name type="scientific">Melastoma candidum</name>
    <dbReference type="NCBI Taxonomy" id="119954"/>
    <lineage>
        <taxon>Eukaryota</taxon>
        <taxon>Viridiplantae</taxon>
        <taxon>Streptophyta</taxon>
        <taxon>Embryophyta</taxon>
        <taxon>Tracheophyta</taxon>
        <taxon>Spermatophyta</taxon>
        <taxon>Magnoliopsida</taxon>
        <taxon>eudicotyledons</taxon>
        <taxon>Gunneridae</taxon>
        <taxon>Pentapetalae</taxon>
        <taxon>rosids</taxon>
        <taxon>malvids</taxon>
        <taxon>Myrtales</taxon>
        <taxon>Melastomataceae</taxon>
        <taxon>Melastomatoideae</taxon>
        <taxon>Melastomateae</taxon>
        <taxon>Melastoma</taxon>
    </lineage>
</organism>
<protein>
    <submittedName>
        <fullName evidence="1">Uncharacterized protein</fullName>
    </submittedName>
</protein>
<comment type="caution">
    <text evidence="1">The sequence shown here is derived from an EMBL/GenBank/DDBJ whole genome shotgun (WGS) entry which is preliminary data.</text>
</comment>
<accession>A0ACB9R547</accession>
<dbReference type="EMBL" id="CM042883">
    <property type="protein sequence ID" value="KAI4374023.1"/>
    <property type="molecule type" value="Genomic_DNA"/>
</dbReference>
<evidence type="ECO:0000313" key="1">
    <source>
        <dbReference type="EMBL" id="KAI4374023.1"/>
    </source>
</evidence>
<reference evidence="2" key="1">
    <citation type="journal article" date="2023" name="Front. Plant Sci.">
        <title>Chromosomal-level genome assembly of Melastoma candidum provides insights into trichome evolution.</title>
        <authorList>
            <person name="Zhong Y."/>
            <person name="Wu W."/>
            <person name="Sun C."/>
            <person name="Zou P."/>
            <person name="Liu Y."/>
            <person name="Dai S."/>
            <person name="Zhou R."/>
        </authorList>
    </citation>
    <scope>NUCLEOTIDE SEQUENCE [LARGE SCALE GENOMIC DNA]</scope>
</reference>